<evidence type="ECO:0008006" key="9">
    <source>
        <dbReference type="Google" id="ProtNLM"/>
    </source>
</evidence>
<evidence type="ECO:0000256" key="1">
    <source>
        <dbReference type="ARBA" id="ARBA00004141"/>
    </source>
</evidence>
<dbReference type="NCBIfam" id="TIGR03716">
    <property type="entry name" value="R_switched_YkoY"/>
    <property type="match status" value="1"/>
</dbReference>
<feature type="transmembrane region" description="Helical" evidence="6">
    <location>
        <begin position="69"/>
        <end position="88"/>
    </location>
</feature>
<sequence length="280" mass="31748">MEVSASLGDYILNYFSNVPAQWHEFYTEFPRFIPIIGMLIIIESLLSVDNAAVLATMVMELSKEQRNRALKYGILGAYIFRGICLVLAAFLTTIWWLEAVGGIYLLYLVYDHFRNKDKADEEEGIDVNKSWFYNITRGLFGQFWATVILVELMDLAFSVDNVLAAAAYTPNIIAIWLGVFIGILGMRFIAQWFVKLMGKFPFLETSAFVVIGVLGFKLGILSLYRHFRPEDTLSKFLSSHTAEISTSIITLLIFVVPIITALLFNYPKHSKGVQNVLELD</sequence>
<feature type="transmembrane region" description="Helical" evidence="6">
    <location>
        <begin position="172"/>
        <end position="190"/>
    </location>
</feature>
<evidence type="ECO:0000256" key="3">
    <source>
        <dbReference type="ARBA" id="ARBA00022692"/>
    </source>
</evidence>
<comment type="similarity">
    <text evidence="2">Belongs to the TerC family.</text>
</comment>
<gene>
    <name evidence="7" type="ORF">ACFPIB_00765</name>
</gene>
<keyword evidence="5 6" id="KW-0472">Membrane</keyword>
<dbReference type="RefSeq" id="WP_378015502.1">
    <property type="nucleotide sequence ID" value="NZ_JBHSKT010000001.1"/>
</dbReference>
<dbReference type="InterPro" id="IPR005496">
    <property type="entry name" value="Integral_membrane_TerC"/>
</dbReference>
<name>A0ABW0E7K4_9BACT</name>
<evidence type="ECO:0000256" key="5">
    <source>
        <dbReference type="ARBA" id="ARBA00023136"/>
    </source>
</evidence>
<dbReference type="PANTHER" id="PTHR30238">
    <property type="entry name" value="MEMBRANE BOUND PREDICTED REDOX MODULATOR"/>
    <property type="match status" value="1"/>
</dbReference>
<evidence type="ECO:0000256" key="6">
    <source>
        <dbReference type="SAM" id="Phobius"/>
    </source>
</evidence>
<comment type="subcellular location">
    <subcellularLocation>
        <location evidence="1">Membrane</location>
        <topology evidence="1">Multi-pass membrane protein</topology>
    </subcellularLocation>
</comment>
<keyword evidence="8" id="KW-1185">Reference proteome</keyword>
<protein>
    <recommendedName>
        <fullName evidence="9">DUF475 domain-containing protein</fullName>
    </recommendedName>
</protein>
<dbReference type="Pfam" id="PF03741">
    <property type="entry name" value="TerC"/>
    <property type="match status" value="1"/>
</dbReference>
<reference evidence="8" key="1">
    <citation type="journal article" date="2019" name="Int. J. Syst. Evol. Microbiol.">
        <title>The Global Catalogue of Microorganisms (GCM) 10K type strain sequencing project: providing services to taxonomists for standard genome sequencing and annotation.</title>
        <authorList>
            <consortium name="The Broad Institute Genomics Platform"/>
            <consortium name="The Broad Institute Genome Sequencing Center for Infectious Disease"/>
            <person name="Wu L."/>
            <person name="Ma J."/>
        </authorList>
    </citation>
    <scope>NUCLEOTIDE SEQUENCE [LARGE SCALE GENOMIC DNA]</scope>
    <source>
        <strain evidence="8">KACC 12602</strain>
    </source>
</reference>
<feature type="transmembrane region" description="Helical" evidence="6">
    <location>
        <begin position="202"/>
        <end position="224"/>
    </location>
</feature>
<feature type="transmembrane region" description="Helical" evidence="6">
    <location>
        <begin position="32"/>
        <end position="57"/>
    </location>
</feature>
<keyword evidence="3 6" id="KW-0812">Transmembrane</keyword>
<feature type="transmembrane region" description="Helical" evidence="6">
    <location>
        <begin position="244"/>
        <end position="264"/>
    </location>
</feature>
<dbReference type="EMBL" id="JBHSKT010000001">
    <property type="protein sequence ID" value="MFC5269118.1"/>
    <property type="molecule type" value="Genomic_DNA"/>
</dbReference>
<evidence type="ECO:0000313" key="8">
    <source>
        <dbReference type="Proteomes" id="UP001596161"/>
    </source>
</evidence>
<evidence type="ECO:0000313" key="7">
    <source>
        <dbReference type="EMBL" id="MFC5269118.1"/>
    </source>
</evidence>
<dbReference type="PANTHER" id="PTHR30238:SF6">
    <property type="entry name" value="TERC-LIKE PROTEIN"/>
    <property type="match status" value="1"/>
</dbReference>
<dbReference type="InterPro" id="IPR022493">
    <property type="entry name" value="CHP03716_TM_YkoY"/>
</dbReference>
<organism evidence="7 8">
    <name type="scientific">Adhaeribacter terreus</name>
    <dbReference type="NCBI Taxonomy" id="529703"/>
    <lineage>
        <taxon>Bacteria</taxon>
        <taxon>Pseudomonadati</taxon>
        <taxon>Bacteroidota</taxon>
        <taxon>Cytophagia</taxon>
        <taxon>Cytophagales</taxon>
        <taxon>Hymenobacteraceae</taxon>
        <taxon>Adhaeribacter</taxon>
    </lineage>
</organism>
<evidence type="ECO:0000256" key="2">
    <source>
        <dbReference type="ARBA" id="ARBA00007511"/>
    </source>
</evidence>
<dbReference type="Proteomes" id="UP001596161">
    <property type="component" value="Unassembled WGS sequence"/>
</dbReference>
<comment type="caution">
    <text evidence="7">The sequence shown here is derived from an EMBL/GenBank/DDBJ whole genome shotgun (WGS) entry which is preliminary data.</text>
</comment>
<proteinExistence type="inferred from homology"/>
<accession>A0ABW0E7K4</accession>
<evidence type="ECO:0000256" key="4">
    <source>
        <dbReference type="ARBA" id="ARBA00022989"/>
    </source>
</evidence>
<keyword evidence="4 6" id="KW-1133">Transmembrane helix</keyword>